<evidence type="ECO:0000313" key="3">
    <source>
        <dbReference type="EMBL" id="KAJ7618803.1"/>
    </source>
</evidence>
<organism evidence="3 4">
    <name type="scientific">Roridomyces roridus</name>
    <dbReference type="NCBI Taxonomy" id="1738132"/>
    <lineage>
        <taxon>Eukaryota</taxon>
        <taxon>Fungi</taxon>
        <taxon>Dikarya</taxon>
        <taxon>Basidiomycota</taxon>
        <taxon>Agaricomycotina</taxon>
        <taxon>Agaricomycetes</taxon>
        <taxon>Agaricomycetidae</taxon>
        <taxon>Agaricales</taxon>
        <taxon>Marasmiineae</taxon>
        <taxon>Mycenaceae</taxon>
        <taxon>Roridomyces</taxon>
    </lineage>
</organism>
<dbReference type="PROSITE" id="PS51673">
    <property type="entry name" value="SUZ"/>
    <property type="match status" value="1"/>
</dbReference>
<name>A0AAD7BEY9_9AGAR</name>
<feature type="compositionally biased region" description="Polar residues" evidence="1">
    <location>
        <begin position="190"/>
        <end position="203"/>
    </location>
</feature>
<evidence type="ECO:0000259" key="2">
    <source>
        <dbReference type="PROSITE" id="PS51673"/>
    </source>
</evidence>
<reference evidence="3" key="1">
    <citation type="submission" date="2023-03" db="EMBL/GenBank/DDBJ databases">
        <title>Massive genome expansion in bonnet fungi (Mycena s.s.) driven by repeated elements and novel gene families across ecological guilds.</title>
        <authorList>
            <consortium name="Lawrence Berkeley National Laboratory"/>
            <person name="Harder C.B."/>
            <person name="Miyauchi S."/>
            <person name="Viragh M."/>
            <person name="Kuo A."/>
            <person name="Thoen E."/>
            <person name="Andreopoulos B."/>
            <person name="Lu D."/>
            <person name="Skrede I."/>
            <person name="Drula E."/>
            <person name="Henrissat B."/>
            <person name="Morin E."/>
            <person name="Kohler A."/>
            <person name="Barry K."/>
            <person name="LaButti K."/>
            <person name="Morin E."/>
            <person name="Salamov A."/>
            <person name="Lipzen A."/>
            <person name="Mereny Z."/>
            <person name="Hegedus B."/>
            <person name="Baldrian P."/>
            <person name="Stursova M."/>
            <person name="Weitz H."/>
            <person name="Taylor A."/>
            <person name="Grigoriev I.V."/>
            <person name="Nagy L.G."/>
            <person name="Martin F."/>
            <person name="Kauserud H."/>
        </authorList>
    </citation>
    <scope>NUCLEOTIDE SEQUENCE</scope>
    <source>
        <strain evidence="3">9284</strain>
    </source>
</reference>
<dbReference type="Proteomes" id="UP001221142">
    <property type="component" value="Unassembled WGS sequence"/>
</dbReference>
<dbReference type="InterPro" id="IPR039228">
    <property type="entry name" value="SZRD1"/>
</dbReference>
<dbReference type="InterPro" id="IPR024771">
    <property type="entry name" value="SUZ"/>
</dbReference>
<gene>
    <name evidence="3" type="ORF">FB45DRAFT_932485</name>
</gene>
<protein>
    <recommendedName>
        <fullName evidence="2">SUZ domain-containing protein</fullName>
    </recommendedName>
</protein>
<keyword evidence="4" id="KW-1185">Reference proteome</keyword>
<sequence length="222" mass="23478">MMFVSPVLAKHLPLYTMAATADWDHQPLESTSASAYRAPQRPRATAQTFPVSDDWEDDDEDNGESDTLPNPEKNQRIWENANAASPMPNVILAPSRSSSATGPPAAALQPALRILKRPPQAPGQTTPPPATQGETLEERDARYQAARARIFGSAEESTGPADGSTSAKGKKEKQKGGGGSVTRHPRGPEQASSFSTSRGSPTPLSKGFKPRSAQAPPPTTAG</sequence>
<feature type="region of interest" description="Disordered" evidence="1">
    <location>
        <begin position="31"/>
        <end position="222"/>
    </location>
</feature>
<dbReference type="EMBL" id="JARKIF010000019">
    <property type="protein sequence ID" value="KAJ7618803.1"/>
    <property type="molecule type" value="Genomic_DNA"/>
</dbReference>
<evidence type="ECO:0000256" key="1">
    <source>
        <dbReference type="SAM" id="MobiDB-lite"/>
    </source>
</evidence>
<comment type="caution">
    <text evidence="3">The sequence shown here is derived from an EMBL/GenBank/DDBJ whole genome shotgun (WGS) entry which is preliminary data.</text>
</comment>
<accession>A0AAD7BEY9</accession>
<feature type="compositionally biased region" description="Acidic residues" evidence="1">
    <location>
        <begin position="53"/>
        <end position="64"/>
    </location>
</feature>
<dbReference type="PANTHER" id="PTHR31796">
    <property type="entry name" value="SUZ DOMAIN-CONTAINING PROTEIN 1"/>
    <property type="match status" value="1"/>
</dbReference>
<dbReference type="AlphaFoldDB" id="A0AAD7BEY9"/>
<evidence type="ECO:0000313" key="4">
    <source>
        <dbReference type="Proteomes" id="UP001221142"/>
    </source>
</evidence>
<feature type="compositionally biased region" description="Pro residues" evidence="1">
    <location>
        <begin position="119"/>
        <end position="130"/>
    </location>
</feature>
<feature type="domain" description="SUZ" evidence="2">
    <location>
        <begin position="86"/>
        <end position="155"/>
    </location>
</feature>
<proteinExistence type="predicted"/>
<dbReference type="Pfam" id="PF12752">
    <property type="entry name" value="SUZ"/>
    <property type="match status" value="1"/>
</dbReference>
<dbReference type="PANTHER" id="PTHR31796:SF2">
    <property type="entry name" value="SUZ DOMAIN-CONTAINING PROTEIN 1"/>
    <property type="match status" value="1"/>
</dbReference>